<sequence>MSHAIRERPTQTPEERKNITQATILNSFSKSNELRHEKYPELNISIVPVVPIKAPDSIKSMFQERMFLKQVEEPSRRKDQSAVKAKPYKNMSKQPKALSFHINKNNESTTPFDEKEPQPQNLVSKHIQTESNDKSIEFDKKQELREQDLMPQYKSLHEETQHDDPMAVNEYADEIFERLRIAENNNRPDPDYINKIQCDIAWSTRGVLIDWVIEIHYLFSLLPETLFLTVNIIDRFLSIKKVALPKIQLVGALALFIATKFEERKCPALEDIISTMGNQAEEEEFILAESLLLQALEYRVYYANPMNFLRRFLTEDQGNENHTRLLSKYFMEVCMIDHRTIAIKPSLVAASSICLARTMLGRKKWPTKLMEPSGYSLQDLKPVMEIILDYISQPVIHDALFKKWCSKQFSRVSIFARDWVSKHYVVE</sequence>
<dbReference type="AlphaFoldDB" id="A0A367JTA1"/>
<keyword evidence="2 4" id="KW-0195">Cyclin</keyword>
<feature type="domain" description="Cyclin-like" evidence="6">
    <location>
        <begin position="210"/>
        <end position="294"/>
    </location>
</feature>
<dbReference type="SUPFAM" id="SSF47954">
    <property type="entry name" value="Cyclin-like"/>
    <property type="match status" value="2"/>
</dbReference>
<comment type="similarity">
    <text evidence="4">Belongs to the cyclin family.</text>
</comment>
<feature type="domain" description="Cyclin-like" evidence="6">
    <location>
        <begin position="307"/>
        <end position="389"/>
    </location>
</feature>
<evidence type="ECO:0000256" key="5">
    <source>
        <dbReference type="SAM" id="MobiDB-lite"/>
    </source>
</evidence>
<feature type="compositionally biased region" description="Basic and acidic residues" evidence="5">
    <location>
        <begin position="71"/>
        <end position="81"/>
    </location>
</feature>
<dbReference type="InterPro" id="IPR013763">
    <property type="entry name" value="Cyclin-like_dom"/>
</dbReference>
<dbReference type="STRING" id="4846.A0A367JTA1"/>
<feature type="region of interest" description="Disordered" evidence="5">
    <location>
        <begin position="71"/>
        <end position="93"/>
    </location>
</feature>
<dbReference type="PANTHER" id="PTHR10177">
    <property type="entry name" value="CYCLINS"/>
    <property type="match status" value="1"/>
</dbReference>
<feature type="domain" description="Cyclin C-terminal" evidence="7">
    <location>
        <begin position="303"/>
        <end position="418"/>
    </location>
</feature>
<comment type="caution">
    <text evidence="8">The sequence shown here is derived from an EMBL/GenBank/DDBJ whole genome shotgun (WGS) entry which is preliminary data.</text>
</comment>
<dbReference type="Proteomes" id="UP000253551">
    <property type="component" value="Unassembled WGS sequence"/>
</dbReference>
<name>A0A367JTA1_RHIST</name>
<dbReference type="InterPro" id="IPR036915">
    <property type="entry name" value="Cyclin-like_sf"/>
</dbReference>
<organism evidence="8 9">
    <name type="scientific">Rhizopus stolonifer</name>
    <name type="common">Rhizopus nigricans</name>
    <dbReference type="NCBI Taxonomy" id="4846"/>
    <lineage>
        <taxon>Eukaryota</taxon>
        <taxon>Fungi</taxon>
        <taxon>Fungi incertae sedis</taxon>
        <taxon>Mucoromycota</taxon>
        <taxon>Mucoromycotina</taxon>
        <taxon>Mucoromycetes</taxon>
        <taxon>Mucorales</taxon>
        <taxon>Mucorineae</taxon>
        <taxon>Rhizopodaceae</taxon>
        <taxon>Rhizopus</taxon>
    </lineage>
</organism>
<dbReference type="InterPro" id="IPR039361">
    <property type="entry name" value="Cyclin"/>
</dbReference>
<protein>
    <submittedName>
        <fullName evidence="8">G2/mitotic-specific cyclin</fullName>
    </submittedName>
</protein>
<evidence type="ECO:0000256" key="1">
    <source>
        <dbReference type="ARBA" id="ARBA00022618"/>
    </source>
</evidence>
<dbReference type="InterPro" id="IPR004367">
    <property type="entry name" value="Cyclin_C-dom"/>
</dbReference>
<dbReference type="OrthoDB" id="5590282at2759"/>
<evidence type="ECO:0000256" key="3">
    <source>
        <dbReference type="ARBA" id="ARBA00023306"/>
    </source>
</evidence>
<evidence type="ECO:0000259" key="6">
    <source>
        <dbReference type="SMART" id="SM00385"/>
    </source>
</evidence>
<dbReference type="Gene3D" id="1.10.472.10">
    <property type="entry name" value="Cyclin-like"/>
    <property type="match status" value="2"/>
</dbReference>
<dbReference type="GO" id="GO:0016538">
    <property type="term" value="F:cyclin-dependent protein serine/threonine kinase regulator activity"/>
    <property type="evidence" value="ECO:0007669"/>
    <property type="project" value="InterPro"/>
</dbReference>
<dbReference type="Pfam" id="PF00134">
    <property type="entry name" value="Cyclin_N"/>
    <property type="match status" value="1"/>
</dbReference>
<evidence type="ECO:0000313" key="9">
    <source>
        <dbReference type="Proteomes" id="UP000253551"/>
    </source>
</evidence>
<dbReference type="InterPro" id="IPR048258">
    <property type="entry name" value="Cyclins_cyclin-box"/>
</dbReference>
<dbReference type="PROSITE" id="PS00292">
    <property type="entry name" value="CYCLINS"/>
    <property type="match status" value="1"/>
</dbReference>
<dbReference type="GO" id="GO:0051301">
    <property type="term" value="P:cell division"/>
    <property type="evidence" value="ECO:0007669"/>
    <property type="project" value="UniProtKB-KW"/>
</dbReference>
<dbReference type="InterPro" id="IPR046965">
    <property type="entry name" value="Cyclin_A/B-like"/>
</dbReference>
<dbReference type="Pfam" id="PF02984">
    <property type="entry name" value="Cyclin_C"/>
    <property type="match status" value="1"/>
</dbReference>
<evidence type="ECO:0000313" key="8">
    <source>
        <dbReference type="EMBL" id="RCH93115.1"/>
    </source>
</evidence>
<reference evidence="8 9" key="1">
    <citation type="journal article" date="2018" name="G3 (Bethesda)">
        <title>Phylogenetic and Phylogenomic Definition of Rhizopus Species.</title>
        <authorList>
            <person name="Gryganskyi A.P."/>
            <person name="Golan J."/>
            <person name="Dolatabadi S."/>
            <person name="Mondo S."/>
            <person name="Robb S."/>
            <person name="Idnurm A."/>
            <person name="Muszewska A."/>
            <person name="Steczkiewicz K."/>
            <person name="Masonjones S."/>
            <person name="Liao H.L."/>
            <person name="Gajdeczka M.T."/>
            <person name="Anike F."/>
            <person name="Vuek A."/>
            <person name="Anishchenko I.M."/>
            <person name="Voigt K."/>
            <person name="de Hoog G.S."/>
            <person name="Smith M.E."/>
            <person name="Heitman J."/>
            <person name="Vilgalys R."/>
            <person name="Stajich J.E."/>
        </authorList>
    </citation>
    <scope>NUCLEOTIDE SEQUENCE [LARGE SCALE GENOMIC DNA]</scope>
    <source>
        <strain evidence="8 9">LSU 92-RS-03</strain>
    </source>
</reference>
<gene>
    <name evidence="8" type="primary">CLB2_3</name>
    <name evidence="8" type="ORF">CU098_004783</name>
</gene>
<dbReference type="SMART" id="SM01332">
    <property type="entry name" value="Cyclin_C"/>
    <property type="match status" value="1"/>
</dbReference>
<keyword evidence="1" id="KW-0132">Cell division</keyword>
<dbReference type="EMBL" id="PJQM01002740">
    <property type="protein sequence ID" value="RCH93115.1"/>
    <property type="molecule type" value="Genomic_DNA"/>
</dbReference>
<accession>A0A367JTA1</accession>
<evidence type="ECO:0000256" key="2">
    <source>
        <dbReference type="ARBA" id="ARBA00023127"/>
    </source>
</evidence>
<dbReference type="GO" id="GO:0044772">
    <property type="term" value="P:mitotic cell cycle phase transition"/>
    <property type="evidence" value="ECO:0007669"/>
    <property type="project" value="InterPro"/>
</dbReference>
<evidence type="ECO:0000259" key="7">
    <source>
        <dbReference type="SMART" id="SM01332"/>
    </source>
</evidence>
<keyword evidence="3" id="KW-0131">Cell cycle</keyword>
<dbReference type="SMART" id="SM00385">
    <property type="entry name" value="CYCLIN"/>
    <property type="match status" value="2"/>
</dbReference>
<dbReference type="FunFam" id="1.10.472.10:FF:000001">
    <property type="entry name" value="G2/mitotic-specific cyclin"/>
    <property type="match status" value="1"/>
</dbReference>
<proteinExistence type="inferred from homology"/>
<dbReference type="InterPro" id="IPR006671">
    <property type="entry name" value="Cyclin_N"/>
</dbReference>
<keyword evidence="9" id="KW-1185">Reference proteome</keyword>
<evidence type="ECO:0000256" key="4">
    <source>
        <dbReference type="RuleBase" id="RU000383"/>
    </source>
</evidence>
<dbReference type="PIRSF" id="PIRSF001771">
    <property type="entry name" value="Cyclin_A_B_D_E"/>
    <property type="match status" value="1"/>
</dbReference>